<dbReference type="GO" id="GO:0051260">
    <property type="term" value="P:protein homooligomerization"/>
    <property type="evidence" value="ECO:0007669"/>
    <property type="project" value="InterPro"/>
</dbReference>
<gene>
    <name evidence="4" type="ORF">COHA_005364</name>
</gene>
<comment type="caution">
    <text evidence="4">The sequence shown here is derived from an EMBL/GenBank/DDBJ whole genome shotgun (WGS) entry which is preliminary data.</text>
</comment>
<dbReference type="CDD" id="cd18316">
    <property type="entry name" value="BTB_POZ_KCTD-like"/>
    <property type="match status" value="1"/>
</dbReference>
<keyword evidence="5" id="KW-1185">Reference proteome</keyword>
<dbReference type="EMBL" id="JADXDR010000069">
    <property type="protein sequence ID" value="KAI7840933.1"/>
    <property type="molecule type" value="Genomic_DNA"/>
</dbReference>
<accession>A0AAD5H4T5</accession>
<dbReference type="SMART" id="SM00225">
    <property type="entry name" value="BTB"/>
    <property type="match status" value="1"/>
</dbReference>
<evidence type="ECO:0000313" key="4">
    <source>
        <dbReference type="EMBL" id="KAI7840933.1"/>
    </source>
</evidence>
<feature type="domain" description="BTB" evidence="3">
    <location>
        <begin position="366"/>
        <end position="474"/>
    </location>
</feature>
<evidence type="ECO:0000256" key="2">
    <source>
        <dbReference type="SAM" id="MobiDB-lite"/>
    </source>
</evidence>
<dbReference type="PANTHER" id="PTHR14499">
    <property type="entry name" value="POTASSIUM CHANNEL TETRAMERIZATION DOMAIN-CONTAINING"/>
    <property type="match status" value="1"/>
</dbReference>
<name>A0AAD5H4T5_9CHLO</name>
<evidence type="ECO:0000313" key="5">
    <source>
        <dbReference type="Proteomes" id="UP001205105"/>
    </source>
</evidence>
<evidence type="ECO:0000259" key="3">
    <source>
        <dbReference type="SMART" id="SM00225"/>
    </source>
</evidence>
<dbReference type="SUPFAM" id="SSF54695">
    <property type="entry name" value="POZ domain"/>
    <property type="match status" value="1"/>
</dbReference>
<dbReference type="AlphaFoldDB" id="A0AAD5H4T5"/>
<sequence>MAEDVVAAYAGALFIRSEAEIKRPVVLLNGERTNVYGVLEKHFCETALPPSERFWRAVRGRWTPALETWRPRVNGVQLKVLAGARLPESEEEWSALRSAITGVRQHLRGHTSVDLLLSDLKDFVAMVVSWWENRKKTENGGTAGLQLMKRAASAGMLLAPFPLGKRPCLEYMHLAAAAHHDQLLHHPPGPMHPGGFPGAAGGGAAAGPHGGTYYATPEIVPVPLLAPGGGSGPLPPLRREGVAGAPVFEELPQHNGNPTVHGGGGFMQQLAGNSEAELFGELFPGGGDAGAGPAAGRGSQSPRDQLPGRRDGSGVLPPLAAGPANGGGYLPQSPHDRREGSAENKEPAPPAKAADGGGSSADSGKRPVALNVGGFAFLTTAATLAAVDGSYFCKLARQVAGRPSSSGAAEFFIDRSGKVFEYVLDHLRARRFADPTPSALPREERVLSLLAREADFYQLPELAAQARTALAQLQQPVATAGETPSDVPANAAHALDGSVRSGQLPGGMAGAPLLARMSGSSTPTAHLDAVFLETGFQPAEALAEAQAELLRQLNDTIQGKQAEGFSVVDFKCGTERDGQLRNLHYHVLLQKAA</sequence>
<organism evidence="4 5">
    <name type="scientific">Chlorella ohadii</name>
    <dbReference type="NCBI Taxonomy" id="2649997"/>
    <lineage>
        <taxon>Eukaryota</taxon>
        <taxon>Viridiplantae</taxon>
        <taxon>Chlorophyta</taxon>
        <taxon>core chlorophytes</taxon>
        <taxon>Trebouxiophyceae</taxon>
        <taxon>Chlorellales</taxon>
        <taxon>Chlorellaceae</taxon>
        <taxon>Chlorella clade</taxon>
        <taxon>Chlorella</taxon>
    </lineage>
</organism>
<comment type="pathway">
    <text evidence="1">Protein modification; protein ubiquitination.</text>
</comment>
<feature type="compositionally biased region" description="Basic and acidic residues" evidence="2">
    <location>
        <begin position="334"/>
        <end position="346"/>
    </location>
</feature>
<dbReference type="Pfam" id="PF02214">
    <property type="entry name" value="BTB_2"/>
    <property type="match status" value="1"/>
</dbReference>
<dbReference type="InterPro" id="IPR000210">
    <property type="entry name" value="BTB/POZ_dom"/>
</dbReference>
<feature type="compositionally biased region" description="Gly residues" evidence="2">
    <location>
        <begin position="283"/>
        <end position="295"/>
    </location>
</feature>
<dbReference type="PANTHER" id="PTHR14499:SF135">
    <property type="entry name" value="BTB DOMAIN-CONTAINING PROTEIN-RELATED"/>
    <property type="match status" value="1"/>
</dbReference>
<protein>
    <recommendedName>
        <fullName evidence="3">BTB domain-containing protein</fullName>
    </recommendedName>
</protein>
<feature type="compositionally biased region" description="Low complexity" evidence="2">
    <location>
        <begin position="313"/>
        <end position="323"/>
    </location>
</feature>
<evidence type="ECO:0000256" key="1">
    <source>
        <dbReference type="ARBA" id="ARBA00004906"/>
    </source>
</evidence>
<dbReference type="InterPro" id="IPR003131">
    <property type="entry name" value="T1-type_BTB"/>
</dbReference>
<proteinExistence type="predicted"/>
<feature type="region of interest" description="Disordered" evidence="2">
    <location>
        <begin position="279"/>
        <end position="363"/>
    </location>
</feature>
<dbReference type="InterPro" id="IPR011333">
    <property type="entry name" value="SKP1/BTB/POZ_sf"/>
</dbReference>
<dbReference type="Gene3D" id="3.30.710.10">
    <property type="entry name" value="Potassium Channel Kv1.1, Chain A"/>
    <property type="match status" value="1"/>
</dbReference>
<reference evidence="4" key="1">
    <citation type="submission" date="2020-11" db="EMBL/GenBank/DDBJ databases">
        <title>Chlorella ohadii genome sequencing and assembly.</title>
        <authorList>
            <person name="Murik O."/>
            <person name="Treves H."/>
            <person name="Kedem I."/>
            <person name="Shotland Y."/>
            <person name="Kaplan A."/>
        </authorList>
    </citation>
    <scope>NUCLEOTIDE SEQUENCE</scope>
    <source>
        <strain evidence="4">1</strain>
    </source>
</reference>
<dbReference type="Proteomes" id="UP001205105">
    <property type="component" value="Unassembled WGS sequence"/>
</dbReference>